<dbReference type="EMBL" id="JBHSIU010000066">
    <property type="protein sequence ID" value="MFC5004759.1"/>
    <property type="molecule type" value="Genomic_DNA"/>
</dbReference>
<dbReference type="InterPro" id="IPR029058">
    <property type="entry name" value="AB_hydrolase_fold"/>
</dbReference>
<name>A0ABV9W8V1_9ACTN</name>
<protein>
    <submittedName>
        <fullName evidence="2">Alpha/beta fold hydrolase</fullName>
    </submittedName>
</protein>
<dbReference type="PANTHER" id="PTHR43433:SF5">
    <property type="entry name" value="AB HYDROLASE-1 DOMAIN-CONTAINING PROTEIN"/>
    <property type="match status" value="1"/>
</dbReference>
<dbReference type="InterPro" id="IPR050471">
    <property type="entry name" value="AB_hydrolase"/>
</dbReference>
<evidence type="ECO:0000313" key="3">
    <source>
        <dbReference type="Proteomes" id="UP001595912"/>
    </source>
</evidence>
<reference evidence="3" key="1">
    <citation type="journal article" date="2019" name="Int. J. Syst. Evol. Microbiol.">
        <title>The Global Catalogue of Microorganisms (GCM) 10K type strain sequencing project: providing services to taxonomists for standard genome sequencing and annotation.</title>
        <authorList>
            <consortium name="The Broad Institute Genomics Platform"/>
            <consortium name="The Broad Institute Genome Sequencing Center for Infectious Disease"/>
            <person name="Wu L."/>
            <person name="Ma J."/>
        </authorList>
    </citation>
    <scope>NUCLEOTIDE SEQUENCE [LARGE SCALE GENOMIC DNA]</scope>
    <source>
        <strain evidence="3">CGMCC 4.7152</strain>
    </source>
</reference>
<dbReference type="InterPro" id="IPR000073">
    <property type="entry name" value="AB_hydrolase_1"/>
</dbReference>
<dbReference type="Gene3D" id="3.40.50.1820">
    <property type="entry name" value="alpha/beta hydrolase"/>
    <property type="match status" value="1"/>
</dbReference>
<gene>
    <name evidence="2" type="ORF">ACFPIJ_43900</name>
</gene>
<dbReference type="PANTHER" id="PTHR43433">
    <property type="entry name" value="HYDROLASE, ALPHA/BETA FOLD FAMILY PROTEIN"/>
    <property type="match status" value="1"/>
</dbReference>
<dbReference type="GO" id="GO:0016787">
    <property type="term" value="F:hydrolase activity"/>
    <property type="evidence" value="ECO:0007669"/>
    <property type="project" value="UniProtKB-KW"/>
</dbReference>
<accession>A0ABV9W8V1</accession>
<organism evidence="2 3">
    <name type="scientific">Dactylosporangium cerinum</name>
    <dbReference type="NCBI Taxonomy" id="1434730"/>
    <lineage>
        <taxon>Bacteria</taxon>
        <taxon>Bacillati</taxon>
        <taxon>Actinomycetota</taxon>
        <taxon>Actinomycetes</taxon>
        <taxon>Micromonosporales</taxon>
        <taxon>Micromonosporaceae</taxon>
        <taxon>Dactylosporangium</taxon>
    </lineage>
</organism>
<dbReference type="SUPFAM" id="SSF53474">
    <property type="entry name" value="alpha/beta-Hydrolases"/>
    <property type="match status" value="1"/>
</dbReference>
<dbReference type="Proteomes" id="UP001595912">
    <property type="component" value="Unassembled WGS sequence"/>
</dbReference>
<comment type="caution">
    <text evidence="2">The sequence shown here is derived from an EMBL/GenBank/DDBJ whole genome shotgun (WGS) entry which is preliminary data.</text>
</comment>
<keyword evidence="2" id="KW-0378">Hydrolase</keyword>
<proteinExistence type="predicted"/>
<feature type="domain" description="AB hydrolase-1" evidence="1">
    <location>
        <begin position="39"/>
        <end position="262"/>
    </location>
</feature>
<keyword evidence="3" id="KW-1185">Reference proteome</keyword>
<evidence type="ECO:0000313" key="2">
    <source>
        <dbReference type="EMBL" id="MFC5004759.1"/>
    </source>
</evidence>
<sequence length="280" mass="29817">MQMQIKTNGVELCVETFGDPADPPVLLIGITMMSWPDELCAALRGRYVVRYDLRDAGRSTFADPDAPGYDLRDLVTDASQLLTTLELGPAHVVGLGVGGFIAQLLALDHPGQVASLTLISTRPVAPGPVDPDLPDHDPEVMGQLFGRPAPDWTDRDSVVDYMTGSARLLAGSRGFDEDDARATAGAVFDRAGPTAQAQRASHIGSMFAAVDCRPRWRERLGQITAPTLVVHGDEDPFFPHGNGVALAAEIPGATLLTLPDVGQGVPRVAWPVVVDALLRL</sequence>
<dbReference type="Pfam" id="PF00561">
    <property type="entry name" value="Abhydrolase_1"/>
    <property type="match status" value="1"/>
</dbReference>
<evidence type="ECO:0000259" key="1">
    <source>
        <dbReference type="Pfam" id="PF00561"/>
    </source>
</evidence>